<dbReference type="PANTHER" id="PTHR37534">
    <property type="entry name" value="TRANSCRIPTIONAL ACTIVATOR PROTEIN UGA3"/>
    <property type="match status" value="1"/>
</dbReference>
<dbReference type="PANTHER" id="PTHR37534:SF8">
    <property type="entry name" value="ZN(II)2CYS6 TRANSCRIPTION FACTOR (EUROFUNG)"/>
    <property type="match status" value="1"/>
</dbReference>
<dbReference type="OrthoDB" id="5130013at2759"/>
<dbReference type="SMART" id="SM00066">
    <property type="entry name" value="GAL4"/>
    <property type="match status" value="1"/>
</dbReference>
<dbReference type="Pfam" id="PF11951">
    <property type="entry name" value="Fungal_trans_2"/>
    <property type="match status" value="1"/>
</dbReference>
<feature type="domain" description="Zn(2)-C6 fungal-type" evidence="6">
    <location>
        <begin position="8"/>
        <end position="38"/>
    </location>
</feature>
<proteinExistence type="predicted"/>
<dbReference type="InterPro" id="IPR036864">
    <property type="entry name" value="Zn2-C6_fun-type_DNA-bd_sf"/>
</dbReference>
<keyword evidence="5" id="KW-0539">Nucleus</keyword>
<evidence type="ECO:0000259" key="6">
    <source>
        <dbReference type="PROSITE" id="PS50048"/>
    </source>
</evidence>
<evidence type="ECO:0000313" key="7">
    <source>
        <dbReference type="EMBL" id="CEO59329.1"/>
    </source>
</evidence>
<keyword evidence="4" id="KW-0804">Transcription</keyword>
<evidence type="ECO:0000256" key="5">
    <source>
        <dbReference type="ARBA" id="ARBA00023242"/>
    </source>
</evidence>
<evidence type="ECO:0000313" key="8">
    <source>
        <dbReference type="Proteomes" id="UP000042958"/>
    </source>
</evidence>
<dbReference type="GO" id="GO:0005634">
    <property type="term" value="C:nucleus"/>
    <property type="evidence" value="ECO:0007669"/>
    <property type="project" value="UniProtKB-SubCell"/>
</dbReference>
<evidence type="ECO:0000256" key="4">
    <source>
        <dbReference type="ARBA" id="ARBA00023163"/>
    </source>
</evidence>
<gene>
    <name evidence="7" type="ORF">PMG11_04008</name>
</gene>
<dbReference type="PROSITE" id="PS00463">
    <property type="entry name" value="ZN2_CY6_FUNGAL_1"/>
    <property type="match status" value="1"/>
</dbReference>
<keyword evidence="8" id="KW-1185">Reference proteome</keyword>
<dbReference type="AlphaFoldDB" id="A0A0F7VBP1"/>
<dbReference type="GO" id="GO:0000976">
    <property type="term" value="F:transcription cis-regulatory region binding"/>
    <property type="evidence" value="ECO:0007669"/>
    <property type="project" value="TreeGrafter"/>
</dbReference>
<dbReference type="GO" id="GO:0000981">
    <property type="term" value="F:DNA-binding transcription factor activity, RNA polymerase II-specific"/>
    <property type="evidence" value="ECO:0007669"/>
    <property type="project" value="InterPro"/>
</dbReference>
<dbReference type="EMBL" id="CDHK01000003">
    <property type="protein sequence ID" value="CEO59329.1"/>
    <property type="molecule type" value="Genomic_DNA"/>
</dbReference>
<evidence type="ECO:0000256" key="2">
    <source>
        <dbReference type="ARBA" id="ARBA00023015"/>
    </source>
</evidence>
<dbReference type="InterPro" id="IPR001138">
    <property type="entry name" value="Zn2Cys6_DnaBD"/>
</dbReference>
<dbReference type="Gene3D" id="4.10.240.10">
    <property type="entry name" value="Zn(2)-C6 fungal-type DNA-binding domain"/>
    <property type="match status" value="1"/>
</dbReference>
<dbReference type="CDD" id="cd00067">
    <property type="entry name" value="GAL4"/>
    <property type="match status" value="1"/>
</dbReference>
<keyword evidence="3" id="KW-0238">DNA-binding</keyword>
<evidence type="ECO:0000256" key="3">
    <source>
        <dbReference type="ARBA" id="ARBA00023125"/>
    </source>
</evidence>
<protein>
    <recommendedName>
        <fullName evidence="6">Zn(2)-C6 fungal-type domain-containing protein</fullName>
    </recommendedName>
</protein>
<dbReference type="Pfam" id="PF00172">
    <property type="entry name" value="Zn_clus"/>
    <property type="match status" value="1"/>
</dbReference>
<sequence length="528" mass="58984">MDRGIPNPCYTCRNRRIQCDQSGVPCGKCQKAGLECVDKRPFKWVKGVAIRGKLQGHSYENAISSSAIAKDKSAGPPNPKRALVRASVRRDRRVDTLGIISGSSSSSSSPGPSLVIQDPAFSSLDKTSKYYIDYYNERICELFIVYDTDRNPFRSLIPLGLEDPVLMKALLALAARHHVNKGQSFYETESTTSPQIVTANRHALAFKHQAMEALSKSLADPKLSKQDTTVASIFLLVFLDLLESGSDGWNFHLEGAKNLIASTYPQNDSQTGINHGPGQTVQEIRDFITKQIKVIETLGATFLRPKLLSYFPPFEQQGLQLQESIEKSFVGCPEYLLGVMQLLSMQRDSMSELDQLDQTATESHIKETTSLLEMTQNFDCYAWASGLQQSHTPSSSEIISLCSLSRSYKLGASIYGRRILDAMTGEKTVLDDTVAELLGLIDSLQSDRLLFKCVLWPICIAGLECQWQPQREFLIACAERFWDITKCLNAVNAAKILQEYWRQVDASGQAQSRWIFDIGRLGRDWLLI</sequence>
<reference evidence="8" key="1">
    <citation type="journal article" date="2015" name="Genome Announc.">
        <title>Draft genome sequence of the fungus Penicillium brasilianum MG11.</title>
        <authorList>
            <person name="Horn F."/>
            <person name="Linde J."/>
            <person name="Mattern D.J."/>
            <person name="Walther G."/>
            <person name="Guthke R."/>
            <person name="Brakhage A.A."/>
            <person name="Valiante V."/>
        </authorList>
    </citation>
    <scope>NUCLEOTIDE SEQUENCE [LARGE SCALE GENOMIC DNA]</scope>
    <source>
        <strain evidence="8">MG11</strain>
    </source>
</reference>
<dbReference type="GO" id="GO:0045944">
    <property type="term" value="P:positive regulation of transcription by RNA polymerase II"/>
    <property type="evidence" value="ECO:0007669"/>
    <property type="project" value="TreeGrafter"/>
</dbReference>
<dbReference type="InterPro" id="IPR021858">
    <property type="entry name" value="Fun_TF"/>
</dbReference>
<name>A0A0F7VBP1_PENBI</name>
<dbReference type="SUPFAM" id="SSF57701">
    <property type="entry name" value="Zn2/Cys6 DNA-binding domain"/>
    <property type="match status" value="1"/>
</dbReference>
<dbReference type="PROSITE" id="PS50048">
    <property type="entry name" value="ZN2_CY6_FUNGAL_2"/>
    <property type="match status" value="1"/>
</dbReference>
<accession>A0A0F7VBP1</accession>
<comment type="subcellular location">
    <subcellularLocation>
        <location evidence="1">Nucleus</location>
    </subcellularLocation>
</comment>
<keyword evidence="2" id="KW-0805">Transcription regulation</keyword>
<dbReference type="GO" id="GO:0008270">
    <property type="term" value="F:zinc ion binding"/>
    <property type="evidence" value="ECO:0007669"/>
    <property type="project" value="InterPro"/>
</dbReference>
<organism evidence="7 8">
    <name type="scientific">Penicillium brasilianum</name>
    <dbReference type="NCBI Taxonomy" id="104259"/>
    <lineage>
        <taxon>Eukaryota</taxon>
        <taxon>Fungi</taxon>
        <taxon>Dikarya</taxon>
        <taxon>Ascomycota</taxon>
        <taxon>Pezizomycotina</taxon>
        <taxon>Eurotiomycetes</taxon>
        <taxon>Eurotiomycetidae</taxon>
        <taxon>Eurotiales</taxon>
        <taxon>Aspergillaceae</taxon>
        <taxon>Penicillium</taxon>
    </lineage>
</organism>
<dbReference type="Proteomes" id="UP000042958">
    <property type="component" value="Unassembled WGS sequence"/>
</dbReference>
<evidence type="ECO:0000256" key="1">
    <source>
        <dbReference type="ARBA" id="ARBA00004123"/>
    </source>
</evidence>